<protein>
    <submittedName>
        <fullName evidence="9">Translesion error-prone DNA polymerase V autoproteolytic subunit</fullName>
        <ecNumber evidence="9">2.7.7.7</ecNumber>
    </submittedName>
</protein>
<sequence>MELFLRTGLFPFYNFTAMKVIIHPLLITGNKQFLLPLAECGISAGFPSPADDHLDNAIDLNQELIRNKDATFFGRVKGDSMRDAGITDGDLLIIDKSLKPASGRIAVCFIDGEFTVKRLKIEKDAIWLVPENETYKPIRVTEDNEFLIWGIVTNVIKAV</sequence>
<feature type="domain" description="Peptidase S24/S26A/S26B/S26C" evidence="8">
    <location>
        <begin position="42"/>
        <end position="152"/>
    </location>
</feature>
<evidence type="ECO:0000313" key="9">
    <source>
        <dbReference type="EMBL" id="MDT0678350.1"/>
    </source>
</evidence>
<dbReference type="SUPFAM" id="SSF51306">
    <property type="entry name" value="LexA/Signal peptidase"/>
    <property type="match status" value="1"/>
</dbReference>
<evidence type="ECO:0000256" key="2">
    <source>
        <dbReference type="ARBA" id="ARBA00022763"/>
    </source>
</evidence>
<evidence type="ECO:0000313" key="10">
    <source>
        <dbReference type="Proteomes" id="UP001262582"/>
    </source>
</evidence>
<dbReference type="CDD" id="cd06529">
    <property type="entry name" value="S24_LexA-like"/>
    <property type="match status" value="1"/>
</dbReference>
<keyword evidence="10" id="KW-1185">Reference proteome</keyword>
<proteinExistence type="inferred from homology"/>
<dbReference type="PRINTS" id="PR00726">
    <property type="entry name" value="LEXASERPTASE"/>
</dbReference>
<dbReference type="EMBL" id="JAVRHK010000019">
    <property type="protein sequence ID" value="MDT0678350.1"/>
    <property type="molecule type" value="Genomic_DNA"/>
</dbReference>
<dbReference type="InterPro" id="IPR015927">
    <property type="entry name" value="Peptidase_S24_S26A/B/C"/>
</dbReference>
<dbReference type="NCBIfam" id="NF007621">
    <property type="entry name" value="PRK10276.1"/>
    <property type="match status" value="1"/>
</dbReference>
<dbReference type="Proteomes" id="UP001262582">
    <property type="component" value="Unassembled WGS sequence"/>
</dbReference>
<comment type="caution">
    <text evidence="9">The sequence shown here is derived from an EMBL/GenBank/DDBJ whole genome shotgun (WGS) entry which is preliminary data.</text>
</comment>
<organism evidence="9 10">
    <name type="scientific">Autumnicola musiva</name>
    <dbReference type="NCBI Taxonomy" id="3075589"/>
    <lineage>
        <taxon>Bacteria</taxon>
        <taxon>Pseudomonadati</taxon>
        <taxon>Bacteroidota</taxon>
        <taxon>Flavobacteriia</taxon>
        <taxon>Flavobacteriales</taxon>
        <taxon>Flavobacteriaceae</taxon>
        <taxon>Autumnicola</taxon>
    </lineage>
</organism>
<dbReference type="Gene3D" id="2.10.109.10">
    <property type="entry name" value="Umud Fragment, subunit A"/>
    <property type="match status" value="1"/>
</dbReference>
<keyword evidence="5" id="KW-0234">DNA repair</keyword>
<dbReference type="GO" id="GO:0003887">
    <property type="term" value="F:DNA-directed DNA polymerase activity"/>
    <property type="evidence" value="ECO:0007669"/>
    <property type="project" value="UniProtKB-EC"/>
</dbReference>
<name>A0ABU3DAG5_9FLAO</name>
<evidence type="ECO:0000259" key="8">
    <source>
        <dbReference type="Pfam" id="PF00717"/>
    </source>
</evidence>
<evidence type="ECO:0000256" key="4">
    <source>
        <dbReference type="ARBA" id="ARBA00022813"/>
    </source>
</evidence>
<dbReference type="PANTHER" id="PTHR33516:SF2">
    <property type="entry name" value="LEXA REPRESSOR-RELATED"/>
    <property type="match status" value="1"/>
</dbReference>
<dbReference type="InterPro" id="IPR036286">
    <property type="entry name" value="LexA/Signal_pep-like_sf"/>
</dbReference>
<keyword evidence="4 7" id="KW-0068">Autocatalytic cleavage</keyword>
<dbReference type="Pfam" id="PF00717">
    <property type="entry name" value="Peptidase_S24"/>
    <property type="match status" value="1"/>
</dbReference>
<keyword evidence="2" id="KW-0227">DNA damage</keyword>
<keyword evidence="3 7" id="KW-0378">Hydrolase</keyword>
<gene>
    <name evidence="9" type="primary">umuD</name>
    <name evidence="9" type="ORF">RM539_17340</name>
</gene>
<comment type="similarity">
    <text evidence="1 7">Belongs to the peptidase S24 family.</text>
</comment>
<evidence type="ECO:0000256" key="5">
    <source>
        <dbReference type="ARBA" id="ARBA00023204"/>
    </source>
</evidence>
<dbReference type="EC" id="2.7.7.7" evidence="9"/>
<reference evidence="9 10" key="1">
    <citation type="submission" date="2023-09" db="EMBL/GenBank/DDBJ databases">
        <authorList>
            <person name="Rey-Velasco X."/>
        </authorList>
    </citation>
    <scope>NUCLEOTIDE SEQUENCE [LARGE SCALE GENOMIC DNA]</scope>
    <source>
        <strain evidence="9 10">F117</strain>
    </source>
</reference>
<dbReference type="InterPro" id="IPR006197">
    <property type="entry name" value="Peptidase_S24_LexA"/>
</dbReference>
<dbReference type="InterPro" id="IPR039418">
    <property type="entry name" value="LexA-like"/>
</dbReference>
<evidence type="ECO:0000256" key="1">
    <source>
        <dbReference type="ARBA" id="ARBA00007484"/>
    </source>
</evidence>
<evidence type="ECO:0000256" key="7">
    <source>
        <dbReference type="RuleBase" id="RU003991"/>
    </source>
</evidence>
<accession>A0ABU3DAG5</accession>
<evidence type="ECO:0000256" key="6">
    <source>
        <dbReference type="ARBA" id="ARBA00023236"/>
    </source>
</evidence>
<keyword evidence="6" id="KW-0742">SOS response</keyword>
<keyword evidence="9" id="KW-0548">Nucleotidyltransferase</keyword>
<keyword evidence="9" id="KW-0808">Transferase</keyword>
<dbReference type="PANTHER" id="PTHR33516">
    <property type="entry name" value="LEXA REPRESSOR"/>
    <property type="match status" value="1"/>
</dbReference>
<evidence type="ECO:0000256" key="3">
    <source>
        <dbReference type="ARBA" id="ARBA00022801"/>
    </source>
</evidence>
<dbReference type="InterPro" id="IPR050077">
    <property type="entry name" value="LexA_repressor"/>
</dbReference>